<dbReference type="Proteomes" id="UP000607397">
    <property type="component" value="Unassembled WGS sequence"/>
</dbReference>
<keyword evidence="2" id="KW-1185">Reference proteome</keyword>
<comment type="caution">
    <text evidence="1">The sequence shown here is derived from an EMBL/GenBank/DDBJ whole genome shotgun (WGS) entry which is preliminary data.</text>
</comment>
<proteinExistence type="predicted"/>
<dbReference type="Pfam" id="PF05402">
    <property type="entry name" value="PqqD"/>
    <property type="match status" value="1"/>
</dbReference>
<organism evidence="1 2">
    <name type="scientific">Petrachloros mirabilis ULC683</name>
    <dbReference type="NCBI Taxonomy" id="2781853"/>
    <lineage>
        <taxon>Bacteria</taxon>
        <taxon>Bacillati</taxon>
        <taxon>Cyanobacteriota</taxon>
        <taxon>Cyanophyceae</taxon>
        <taxon>Synechococcales</taxon>
        <taxon>Petrachlorosaceae</taxon>
        <taxon>Petrachloros</taxon>
        <taxon>Petrachloros mirabilis</taxon>
    </lineage>
</organism>
<dbReference type="EMBL" id="WVIC01000039">
    <property type="protein sequence ID" value="NCJ08055.1"/>
    <property type="molecule type" value="Genomic_DNA"/>
</dbReference>
<dbReference type="Gene3D" id="1.10.10.1150">
    <property type="entry name" value="Coenzyme PQQ synthesis protein D (PqqD)"/>
    <property type="match status" value="1"/>
</dbReference>
<dbReference type="AlphaFoldDB" id="A0A8K1ZZ90"/>
<reference evidence="1" key="1">
    <citation type="submission" date="2019-12" db="EMBL/GenBank/DDBJ databases">
        <title>High-Quality draft genome sequences of three cyanobacteria isolated from the limestone walls of the Old Cathedral of Coimbra.</title>
        <authorList>
            <person name="Tiago I."/>
            <person name="Soares F."/>
            <person name="Portugal A."/>
        </authorList>
    </citation>
    <scope>NUCLEOTIDE SEQUENCE [LARGE SCALE GENOMIC DNA]</scope>
    <source>
        <strain evidence="1">C</strain>
    </source>
</reference>
<evidence type="ECO:0000313" key="1">
    <source>
        <dbReference type="EMBL" id="NCJ08055.1"/>
    </source>
</evidence>
<sequence>MSSSTDQINLETMVSQHPDLLSETMGKEVVMMVLEKSAYYSLDEIGAEIWRLIEIPMTVRQVCDRLLETFEVAPEQCQTDVLKFLNEIHGQGLVQVISVSA</sequence>
<dbReference type="InterPro" id="IPR008792">
    <property type="entry name" value="PQQD"/>
</dbReference>
<gene>
    <name evidence="1" type="ORF">GS597_16375</name>
</gene>
<dbReference type="NCBIfam" id="NF033536">
    <property type="entry name" value="lasso_PqqD_Bac"/>
    <property type="match status" value="1"/>
</dbReference>
<accession>A0A8K1ZZ90</accession>
<protein>
    <submittedName>
        <fullName evidence="1">Lasso peptide biosynthesis PqqD family chaperone</fullName>
    </submittedName>
</protein>
<dbReference type="RefSeq" id="WP_161826532.1">
    <property type="nucleotide sequence ID" value="NZ_WVIC01000039.1"/>
</dbReference>
<dbReference type="InterPro" id="IPR041881">
    <property type="entry name" value="PqqD_sf"/>
</dbReference>
<evidence type="ECO:0000313" key="2">
    <source>
        <dbReference type="Proteomes" id="UP000607397"/>
    </source>
</evidence>
<name>A0A8K1ZZ90_9CYAN</name>